<dbReference type="OMA" id="YIIEFAD"/>
<dbReference type="Pfam" id="PF05938">
    <property type="entry name" value="Self-incomp_S1"/>
    <property type="match status" value="1"/>
</dbReference>
<dbReference type="GO" id="GO:0060320">
    <property type="term" value="P:rejection of self pollen"/>
    <property type="evidence" value="ECO:0007669"/>
    <property type="project" value="UniProtKB-KW"/>
</dbReference>
<dbReference type="Proteomes" id="UP000030689">
    <property type="component" value="Unassembled WGS sequence"/>
</dbReference>
<evidence type="ECO:0000313" key="7">
    <source>
        <dbReference type="EMBL" id="ESQ38718.1"/>
    </source>
</evidence>
<accession>V4LG32</accession>
<evidence type="ECO:0000256" key="2">
    <source>
        <dbReference type="ARBA" id="ARBA00005581"/>
    </source>
</evidence>
<sequence>MNHLIVFMLVIAMYFGLNEASLKNRIEIHNQLALGHRLQYQCRNNINPFDDKVQYLNFNDTKVIEFHDPFYSDKRLQWNCILKHGPNMMYYYDIRVYRAAAYRRFNLLRSWTAKSDGIYYRESYKKPSGHVLHWMKK</sequence>
<keyword evidence="5 6" id="KW-0732">Signal</keyword>
<evidence type="ECO:0000256" key="1">
    <source>
        <dbReference type="ARBA" id="ARBA00004613"/>
    </source>
</evidence>
<protein>
    <submittedName>
        <fullName evidence="7">Uncharacterized protein</fullName>
    </submittedName>
</protein>
<feature type="chain" id="PRO_5036460115" evidence="6">
    <location>
        <begin position="21"/>
        <end position="137"/>
    </location>
</feature>
<dbReference type="KEGG" id="eus:EUTSA_v10029524mg"/>
<keyword evidence="3" id="KW-0713">Self-incompatibility</keyword>
<dbReference type="Gramene" id="ESQ38718">
    <property type="protein sequence ID" value="ESQ38718"/>
    <property type="gene ID" value="EUTSA_v10029524mg"/>
</dbReference>
<evidence type="ECO:0000256" key="3">
    <source>
        <dbReference type="ARBA" id="ARBA00022471"/>
    </source>
</evidence>
<name>V4LG32_EUTSA</name>
<dbReference type="GO" id="GO:0005576">
    <property type="term" value="C:extracellular region"/>
    <property type="evidence" value="ECO:0007669"/>
    <property type="project" value="UniProtKB-SubCell"/>
</dbReference>
<dbReference type="AlphaFoldDB" id="V4LG32"/>
<organism evidence="7 8">
    <name type="scientific">Eutrema salsugineum</name>
    <name type="common">Saltwater cress</name>
    <name type="synonym">Sisymbrium salsugineum</name>
    <dbReference type="NCBI Taxonomy" id="72664"/>
    <lineage>
        <taxon>Eukaryota</taxon>
        <taxon>Viridiplantae</taxon>
        <taxon>Streptophyta</taxon>
        <taxon>Embryophyta</taxon>
        <taxon>Tracheophyta</taxon>
        <taxon>Spermatophyta</taxon>
        <taxon>Magnoliopsida</taxon>
        <taxon>eudicotyledons</taxon>
        <taxon>Gunneridae</taxon>
        <taxon>Pentapetalae</taxon>
        <taxon>rosids</taxon>
        <taxon>malvids</taxon>
        <taxon>Brassicales</taxon>
        <taxon>Brassicaceae</taxon>
        <taxon>Eutremeae</taxon>
        <taxon>Eutrema</taxon>
    </lineage>
</organism>
<comment type="similarity">
    <text evidence="2">Belongs to the plant self-incompatibility (S1) protein family.</text>
</comment>
<comment type="subcellular location">
    <subcellularLocation>
        <location evidence="1">Secreted</location>
    </subcellularLocation>
</comment>
<evidence type="ECO:0000256" key="4">
    <source>
        <dbReference type="ARBA" id="ARBA00022525"/>
    </source>
</evidence>
<keyword evidence="4" id="KW-0964">Secreted</keyword>
<evidence type="ECO:0000313" key="8">
    <source>
        <dbReference type="Proteomes" id="UP000030689"/>
    </source>
</evidence>
<dbReference type="InterPro" id="IPR010264">
    <property type="entry name" value="Self-incomp_S1"/>
</dbReference>
<reference evidence="7 8" key="1">
    <citation type="journal article" date="2013" name="Front. Plant Sci.">
        <title>The Reference Genome of the Halophytic Plant Eutrema salsugineum.</title>
        <authorList>
            <person name="Yang R."/>
            <person name="Jarvis D.E."/>
            <person name="Chen H."/>
            <person name="Beilstein M.A."/>
            <person name="Grimwood J."/>
            <person name="Jenkins J."/>
            <person name="Shu S."/>
            <person name="Prochnik S."/>
            <person name="Xin M."/>
            <person name="Ma C."/>
            <person name="Schmutz J."/>
            <person name="Wing R.A."/>
            <person name="Mitchell-Olds T."/>
            <person name="Schumaker K.S."/>
            <person name="Wang X."/>
        </authorList>
    </citation>
    <scope>NUCLEOTIDE SEQUENCE [LARGE SCALE GENOMIC DNA]</scope>
</reference>
<evidence type="ECO:0000256" key="5">
    <source>
        <dbReference type="ARBA" id="ARBA00022729"/>
    </source>
</evidence>
<gene>
    <name evidence="7" type="ORF">EUTSA_v10029524mg</name>
</gene>
<dbReference type="EMBL" id="KI517537">
    <property type="protein sequence ID" value="ESQ38718.1"/>
    <property type="molecule type" value="Genomic_DNA"/>
</dbReference>
<keyword evidence="8" id="KW-1185">Reference proteome</keyword>
<proteinExistence type="inferred from homology"/>
<feature type="signal peptide" evidence="6">
    <location>
        <begin position="1"/>
        <end position="20"/>
    </location>
</feature>
<evidence type="ECO:0000256" key="6">
    <source>
        <dbReference type="SAM" id="SignalP"/>
    </source>
</evidence>